<dbReference type="Pfam" id="PF00550">
    <property type="entry name" value="PP-binding"/>
    <property type="match status" value="1"/>
</dbReference>
<keyword evidence="2" id="KW-0597">Phosphoprotein</keyword>
<name>A0A098GCW9_LEGMI</name>
<dbReference type="InterPro" id="IPR010080">
    <property type="entry name" value="Thioester_reductase-like_dom"/>
</dbReference>
<dbReference type="InterPro" id="IPR045851">
    <property type="entry name" value="AMP-bd_C_sf"/>
</dbReference>
<dbReference type="InterPro" id="IPR001242">
    <property type="entry name" value="Condensation_dom"/>
</dbReference>
<dbReference type="KEGG" id="tmc:LMI_0503"/>
<dbReference type="GO" id="GO:0044550">
    <property type="term" value="P:secondary metabolite biosynthetic process"/>
    <property type="evidence" value="ECO:0007669"/>
    <property type="project" value="UniProtKB-ARBA"/>
</dbReference>
<dbReference type="PATRIC" id="fig|451.8.peg.84"/>
<dbReference type="PANTHER" id="PTHR45527:SF1">
    <property type="entry name" value="FATTY ACID SYNTHASE"/>
    <property type="match status" value="1"/>
</dbReference>
<dbReference type="FunFam" id="2.30.38.10:FF:000001">
    <property type="entry name" value="Non-ribosomal peptide synthetase PvdI"/>
    <property type="match status" value="1"/>
</dbReference>
<dbReference type="Gene3D" id="3.40.50.980">
    <property type="match status" value="2"/>
</dbReference>
<dbReference type="SUPFAM" id="SSF47336">
    <property type="entry name" value="ACP-like"/>
    <property type="match status" value="1"/>
</dbReference>
<dbReference type="RefSeq" id="WP_045098369.1">
    <property type="nucleotide sequence ID" value="NZ_CP020614.1"/>
</dbReference>
<evidence type="ECO:0000259" key="4">
    <source>
        <dbReference type="PROSITE" id="PS50075"/>
    </source>
</evidence>
<dbReference type="SUPFAM" id="SSF52777">
    <property type="entry name" value="CoA-dependent acyltransferases"/>
    <property type="match status" value="2"/>
</dbReference>
<accession>A0A098GCW9</accession>
<dbReference type="FunFam" id="3.30.300.30:FF:000010">
    <property type="entry name" value="Enterobactin synthetase component F"/>
    <property type="match status" value="1"/>
</dbReference>
<dbReference type="GO" id="GO:0031177">
    <property type="term" value="F:phosphopantetheine binding"/>
    <property type="evidence" value="ECO:0007669"/>
    <property type="project" value="TreeGrafter"/>
</dbReference>
<evidence type="ECO:0000256" key="3">
    <source>
        <dbReference type="ARBA" id="ARBA00022598"/>
    </source>
</evidence>
<dbReference type="Gene3D" id="3.30.559.10">
    <property type="entry name" value="Chloramphenicol acetyltransferase-like domain"/>
    <property type="match status" value="1"/>
</dbReference>
<dbReference type="Pfam" id="PF07993">
    <property type="entry name" value="NAD_binding_4"/>
    <property type="match status" value="1"/>
</dbReference>
<dbReference type="Gene3D" id="1.10.1200.10">
    <property type="entry name" value="ACP-like"/>
    <property type="match status" value="1"/>
</dbReference>
<dbReference type="NCBIfam" id="TIGR01733">
    <property type="entry name" value="AA-adenyl-dom"/>
    <property type="match status" value="1"/>
</dbReference>
<dbReference type="Gene3D" id="3.40.50.720">
    <property type="entry name" value="NAD(P)-binding Rossmann-like Domain"/>
    <property type="match status" value="1"/>
</dbReference>
<keyword evidence="8" id="KW-1185">Reference proteome</keyword>
<dbReference type="InterPro" id="IPR010071">
    <property type="entry name" value="AA_adenyl_dom"/>
</dbReference>
<dbReference type="Pfam" id="PF00668">
    <property type="entry name" value="Condensation"/>
    <property type="match status" value="1"/>
</dbReference>
<evidence type="ECO:0000256" key="2">
    <source>
        <dbReference type="ARBA" id="ARBA00022553"/>
    </source>
</evidence>
<dbReference type="CDD" id="cd05930">
    <property type="entry name" value="A_NRPS"/>
    <property type="match status" value="1"/>
</dbReference>
<dbReference type="Gene3D" id="2.30.38.10">
    <property type="entry name" value="Luciferase, Domain 3"/>
    <property type="match status" value="1"/>
</dbReference>
<dbReference type="PROSITE" id="PS00455">
    <property type="entry name" value="AMP_BINDING"/>
    <property type="match status" value="1"/>
</dbReference>
<evidence type="ECO:0000313" key="8">
    <source>
        <dbReference type="Proteomes" id="UP000182998"/>
    </source>
</evidence>
<dbReference type="GO" id="GO:0043041">
    <property type="term" value="P:amino acid activation for nonribosomal peptide biosynthetic process"/>
    <property type="evidence" value="ECO:0007669"/>
    <property type="project" value="TreeGrafter"/>
</dbReference>
<keyword evidence="1" id="KW-0596">Phosphopantetheine</keyword>
<keyword evidence="5" id="KW-0413">Isomerase</keyword>
<dbReference type="PROSITE" id="PS50075">
    <property type="entry name" value="CARRIER"/>
    <property type="match status" value="1"/>
</dbReference>
<dbReference type="InterPro" id="IPR036736">
    <property type="entry name" value="ACP-like_sf"/>
</dbReference>
<dbReference type="STRING" id="451.B6N58_12775"/>
<dbReference type="InterPro" id="IPR023213">
    <property type="entry name" value="CAT-like_dom_sf"/>
</dbReference>
<dbReference type="InterPro" id="IPR020845">
    <property type="entry name" value="AMP-binding_CS"/>
</dbReference>
<sequence>MRKYHAPNSLLPFYLAEQGRTNNSQNRYNLCFSYYLTSESQVTLLVEMLQKLIKLKAHLRQTFTLEHDTLVARIHNELPANIHYITSSAAELDNLERTLVNEPHDFAKHSAIRLSIIKITDRSSYLAFFNIHHILMDGLSLDGFINDLNQLIEGKSVASESADDYIAKVKNETALQQDINNPELDAYLQEVYDIADNMEYQITHNNSELCYFTRAMPQDLRQKLISASKEYTLSIFNLLLLAWGVFICKLGNQKSILINYPVNIRNDKSIPGCFINLNVLPLRLAPEESYLTLIKQQRDKLPFYRLLSRIELRNRLHFAPTSSFASSNFAKPANIIIDNQSFPGKSYPQIANANLSVKYKEEGDLFLFSMDVLSDLFPDYVSSSLLPRFFNYCNKLLDNPTVALSTIDLTFEREKKLILSEFNQTLQGFPQGETLIDLFEAQVERTPDRIALVFEGIKFTYEELNQKANQLAHYLAIQHQVKPDDIIALLLERNEHMLMAILAVLKTGGAYVPLDLSYPFERIEYILDDTKVKMVLTNEIHRDKLAPLINYRDYEYKAGTIRVDIIAIDSYGIQKKLSELDVTNVITADTSANLAYVIYTSGTTGQPKGVMIEHKSVINTLYALNWVYKKDDNADKPLKITAFTSYAFDVSVSEFFVPLLRGDELHLLSNTLRRDILATSKYINEHEINYVYLPPVLLANLPRIKYPSLQAIIYAGEPCDRETAHYWSNKVKLYNYYGPTEASIYATGKQIEVDEVNLIGKPIANTTAYVLNQERQPLPIGIVGELYIGGQGLAKGYLNKRELTAERFIANPFQTEDEKIRGVNSRLYKTGDLVRWHPDGNLEYLGRNDFQVKIRGYRIELGEIENALLSYPDIRQAVVLVKNFADTDDASVTHNILVAYYVSPERIDQHNLDAHLTLYLPDYMHPSAMVHLTQLPVTPNGKLDRNALPMPELTLTQNYIAPTNDKETLVCGAFAKVLSLSKVGIDDDFFKIGGNSISAISLVATLQVNFNINVMDIFNLKTPKKIAKNIPFIKDNLKHHLEKIRTDYLEKAHCVLNEAPFQKKLDHYFESIQHLEITSLKNSVSHVLLTGATGFLGCNLLHTFLTTTDYSVFLLVRANSDHEAFERVNKKFEYYFDSNLLHFHNKRLFVYAGDIEKKDLGISKETYQTLVTQIDSIIHSAALTKHYGEYDTFYLANVQATSHLLELCKLTHLKHFHYISTTSVLNEGYIPNCDYYIFTEDDEGNNLEDRTNIYVKTKYEGEKIVIKYRKHGVIGNIYRVGNLAFIASNQKAQENSNENGFFTRLRCLINLKMIAPEIGIEEVSPVDSTAQAIVKLFNCTGFNNTTFHVFNPTPCNLSEILSQEDTFNVEQVAIDQFITKIIKQLDNPDYHQTIELFLLHRRWLNEHHDYSTSFRILQDKTQAILKKLGFDWPKLTHEIVINYLKKEMHRAKQGENS</sequence>
<dbReference type="InterPro" id="IPR025110">
    <property type="entry name" value="AMP-bd_C"/>
</dbReference>
<dbReference type="EC" id="5.1.1.11" evidence="5"/>
<proteinExistence type="predicted"/>
<dbReference type="EMBL" id="FMVN01000009">
    <property type="protein sequence ID" value="SCY52053.1"/>
    <property type="molecule type" value="Genomic_DNA"/>
</dbReference>
<dbReference type="InterPro" id="IPR013120">
    <property type="entry name" value="FAR_NAD-bd"/>
</dbReference>
<reference evidence="5" key="1">
    <citation type="submission" date="2014-09" db="EMBL/GenBank/DDBJ databases">
        <authorList>
            <person name="GOMEZ-VALERO Laura"/>
        </authorList>
    </citation>
    <scope>NUCLEOTIDE SEQUENCE</scope>
    <source>
        <strain evidence="5">ATCC33218</strain>
    </source>
</reference>
<dbReference type="Gene3D" id="3.30.300.30">
    <property type="match status" value="1"/>
</dbReference>
<dbReference type="Proteomes" id="UP000182998">
    <property type="component" value="Unassembled WGS sequence"/>
</dbReference>
<dbReference type="InterPro" id="IPR036291">
    <property type="entry name" value="NAD(P)-bd_dom_sf"/>
</dbReference>
<dbReference type="SUPFAM" id="SSF56801">
    <property type="entry name" value="Acetyl-CoA synthetase-like"/>
    <property type="match status" value="1"/>
</dbReference>
<dbReference type="SUPFAM" id="SSF51735">
    <property type="entry name" value="NAD(P)-binding Rossmann-fold domains"/>
    <property type="match status" value="1"/>
</dbReference>
<dbReference type="Pfam" id="PF13193">
    <property type="entry name" value="AMP-binding_C"/>
    <property type="match status" value="1"/>
</dbReference>
<dbReference type="FunFam" id="3.40.50.980:FF:000001">
    <property type="entry name" value="Non-ribosomal peptide synthetase"/>
    <property type="match status" value="1"/>
</dbReference>
<evidence type="ECO:0000256" key="1">
    <source>
        <dbReference type="ARBA" id="ARBA00022450"/>
    </source>
</evidence>
<dbReference type="Gene3D" id="3.30.559.30">
    <property type="entry name" value="Nonribosomal peptide synthetase, condensation domain"/>
    <property type="match status" value="1"/>
</dbReference>
<dbReference type="EMBL" id="LN614830">
    <property type="protein sequence ID" value="CEG59850.1"/>
    <property type="molecule type" value="Genomic_DNA"/>
</dbReference>
<dbReference type="GO" id="GO:0047462">
    <property type="term" value="F:phenylalanine racemase (ATP-hydrolyzing) activity"/>
    <property type="evidence" value="ECO:0007669"/>
    <property type="project" value="UniProtKB-EC"/>
</dbReference>
<dbReference type="GO" id="GO:0005737">
    <property type="term" value="C:cytoplasm"/>
    <property type="evidence" value="ECO:0007669"/>
    <property type="project" value="TreeGrafter"/>
</dbReference>
<feature type="domain" description="Carrier" evidence="4">
    <location>
        <begin position="961"/>
        <end position="1037"/>
    </location>
</feature>
<evidence type="ECO:0000313" key="7">
    <source>
        <dbReference type="Proteomes" id="UP000032414"/>
    </source>
</evidence>
<dbReference type="Pfam" id="PF00501">
    <property type="entry name" value="AMP-binding"/>
    <property type="match status" value="1"/>
</dbReference>
<dbReference type="OrthoDB" id="9757559at2"/>
<organism evidence="5 7">
    <name type="scientific">Legionella micdadei</name>
    <name type="common">Tatlockia micdadei</name>
    <dbReference type="NCBI Taxonomy" id="451"/>
    <lineage>
        <taxon>Bacteria</taxon>
        <taxon>Pseudomonadati</taxon>
        <taxon>Pseudomonadota</taxon>
        <taxon>Gammaproteobacteria</taxon>
        <taxon>Legionellales</taxon>
        <taxon>Legionellaceae</taxon>
        <taxon>Legionella</taxon>
    </lineage>
</organism>
<gene>
    <name evidence="5" type="ORF">LMI_0503</name>
    <name evidence="6" type="ORF">SAMN02982997_01942</name>
</gene>
<reference evidence="6 8" key="3">
    <citation type="submission" date="2016-10" db="EMBL/GenBank/DDBJ databases">
        <authorList>
            <person name="Varghese N."/>
            <person name="Submissions S."/>
        </authorList>
    </citation>
    <scope>NUCLEOTIDE SEQUENCE [LARGE SCALE GENOMIC DNA]</scope>
    <source>
        <strain evidence="6 8">ATCC 33218</strain>
    </source>
</reference>
<dbReference type="FunFam" id="3.40.50.12780:FF:000012">
    <property type="entry name" value="Non-ribosomal peptide synthetase"/>
    <property type="match status" value="1"/>
</dbReference>
<keyword evidence="3" id="KW-0436">Ligase</keyword>
<evidence type="ECO:0000313" key="5">
    <source>
        <dbReference type="EMBL" id="CEG59850.1"/>
    </source>
</evidence>
<evidence type="ECO:0000313" key="6">
    <source>
        <dbReference type="EMBL" id="SCY52053.1"/>
    </source>
</evidence>
<reference evidence="7" key="2">
    <citation type="submission" date="2014-09" db="EMBL/GenBank/DDBJ databases">
        <authorList>
            <person name="Gomez-Valero L."/>
        </authorList>
    </citation>
    <scope>NUCLEOTIDE SEQUENCE [LARGE SCALE GENOMIC DNA]</scope>
    <source>
        <strain evidence="7">ATCC33218</strain>
    </source>
</reference>
<protein>
    <submittedName>
        <fullName evidence="6">Amino acid adenylation domain-containing protein/thioester reductase domain-containing protein</fullName>
    </submittedName>
    <submittedName>
        <fullName evidence="5">Putative Phenylalanine racemase (ATP-hydrolyzing)</fullName>
        <ecNumber evidence="5">5.1.1.11</ecNumber>
    </submittedName>
</protein>
<dbReference type="HOGENOM" id="CLU_000022_2_4_6"/>
<dbReference type="PANTHER" id="PTHR45527">
    <property type="entry name" value="NONRIBOSOMAL PEPTIDE SYNTHETASE"/>
    <property type="match status" value="1"/>
</dbReference>
<dbReference type="InterPro" id="IPR009081">
    <property type="entry name" value="PP-bd_ACP"/>
</dbReference>
<dbReference type="GO" id="GO:0016874">
    <property type="term" value="F:ligase activity"/>
    <property type="evidence" value="ECO:0007669"/>
    <property type="project" value="UniProtKB-KW"/>
</dbReference>
<dbReference type="InterPro" id="IPR000873">
    <property type="entry name" value="AMP-dep_synth/lig_dom"/>
</dbReference>
<dbReference type="Proteomes" id="UP000032414">
    <property type="component" value="Chromosome I"/>
</dbReference>
<dbReference type="NCBIfam" id="TIGR01746">
    <property type="entry name" value="Thioester-redct"/>
    <property type="match status" value="1"/>
</dbReference>